<dbReference type="PANTHER" id="PTHR46847:SF1">
    <property type="entry name" value="D-ALLOSE-BINDING PERIPLASMIC PROTEIN-RELATED"/>
    <property type="match status" value="1"/>
</dbReference>
<proteinExistence type="inferred from homology"/>
<dbReference type="AlphaFoldDB" id="A0A9X7J2T0"/>
<feature type="region of interest" description="Disordered" evidence="4">
    <location>
        <begin position="30"/>
        <end position="49"/>
    </location>
</feature>
<sequence length="353" mass="37281">MRHFKSAKMVLVWAIVAVLALSLVACGGSKNEGTQTGGSSSTQTEQKSSKPAKITVAGVVFQEDQFMKLLQKGYQDAAKAAGVECLVSNTNNDQAKETELINTYVAQKVSGLAIAPLSADASVATLKKADEQGMKIAVSNINLNNAPFIVGGYTSDNKELGRRTGQEAVKFIQEKLGGKAKIAILQFKSLLPEQSGDRTSGFLEEVKKLPGVEIVADQDAWLQDKAVQVAGDIITAHPDVNIIWAANEGGTIGATMAVQNAGKAGKIFTFGTDASEQLVAMLKDPANILQAVTGQDPYTMGYKTMETLIKAIKGEDVSSTKGKCITVPGVVLSRSNPDGIAKFEADLKAKMGK</sequence>
<comment type="similarity">
    <text evidence="2">Belongs to the bacterial solute-binding protein 2 family.</text>
</comment>
<dbReference type="EMBL" id="PVXL01000045">
    <property type="protein sequence ID" value="PRR72599.1"/>
    <property type="molecule type" value="Genomic_DNA"/>
</dbReference>
<dbReference type="RefSeq" id="WP_106007101.1">
    <property type="nucleotide sequence ID" value="NZ_PVXL01000045.1"/>
</dbReference>
<dbReference type="PROSITE" id="PS51257">
    <property type="entry name" value="PROKAR_LIPOPROTEIN"/>
    <property type="match status" value="1"/>
</dbReference>
<evidence type="ECO:0000256" key="4">
    <source>
        <dbReference type="SAM" id="MobiDB-lite"/>
    </source>
</evidence>
<dbReference type="InterPro" id="IPR025997">
    <property type="entry name" value="SBP_2_dom"/>
</dbReference>
<dbReference type="GO" id="GO:0030313">
    <property type="term" value="C:cell envelope"/>
    <property type="evidence" value="ECO:0007669"/>
    <property type="project" value="UniProtKB-SubCell"/>
</dbReference>
<keyword evidence="3" id="KW-0732">Signal</keyword>
<organism evidence="6 7">
    <name type="scientific">Neomoorella stamsii</name>
    <dbReference type="NCBI Taxonomy" id="1266720"/>
    <lineage>
        <taxon>Bacteria</taxon>
        <taxon>Bacillati</taxon>
        <taxon>Bacillota</taxon>
        <taxon>Clostridia</taxon>
        <taxon>Neomoorellales</taxon>
        <taxon>Neomoorellaceae</taxon>
        <taxon>Neomoorella</taxon>
    </lineage>
</organism>
<evidence type="ECO:0000256" key="3">
    <source>
        <dbReference type="ARBA" id="ARBA00022729"/>
    </source>
</evidence>
<gene>
    <name evidence="6" type="primary">yphF</name>
    <name evidence="6" type="ORF">MOST_17420</name>
</gene>
<reference evidence="6 7" key="1">
    <citation type="submission" date="2018-03" db="EMBL/GenBank/DDBJ databases">
        <title>Genome sequence of Moorella stamsii DSM 26217.</title>
        <authorList>
            <person name="Poehlein A."/>
            <person name="Daniel R."/>
        </authorList>
    </citation>
    <scope>NUCLEOTIDE SEQUENCE [LARGE SCALE GENOMIC DNA]</scope>
    <source>
        <strain evidence="7">DSM 26217</strain>
    </source>
</reference>
<comment type="subcellular location">
    <subcellularLocation>
        <location evidence="1">Cell envelope</location>
    </subcellularLocation>
</comment>
<feature type="compositionally biased region" description="Low complexity" evidence="4">
    <location>
        <begin position="32"/>
        <end position="46"/>
    </location>
</feature>
<evidence type="ECO:0000256" key="1">
    <source>
        <dbReference type="ARBA" id="ARBA00004196"/>
    </source>
</evidence>
<dbReference type="InterPro" id="IPR028082">
    <property type="entry name" value="Peripla_BP_I"/>
</dbReference>
<dbReference type="PANTHER" id="PTHR46847">
    <property type="entry name" value="D-ALLOSE-BINDING PERIPLASMIC PROTEIN-RELATED"/>
    <property type="match status" value="1"/>
</dbReference>
<name>A0A9X7J2T0_9FIRM</name>
<dbReference type="GO" id="GO:0030246">
    <property type="term" value="F:carbohydrate binding"/>
    <property type="evidence" value="ECO:0007669"/>
    <property type="project" value="UniProtKB-ARBA"/>
</dbReference>
<comment type="caution">
    <text evidence="6">The sequence shown here is derived from an EMBL/GenBank/DDBJ whole genome shotgun (WGS) entry which is preliminary data.</text>
</comment>
<evidence type="ECO:0000259" key="5">
    <source>
        <dbReference type="Pfam" id="PF13407"/>
    </source>
</evidence>
<evidence type="ECO:0000313" key="7">
    <source>
        <dbReference type="Proteomes" id="UP000239430"/>
    </source>
</evidence>
<protein>
    <submittedName>
        <fullName evidence="6">ABC transporter periplasmic-binding protein YphF</fullName>
    </submittedName>
</protein>
<evidence type="ECO:0000256" key="2">
    <source>
        <dbReference type="ARBA" id="ARBA00007639"/>
    </source>
</evidence>
<dbReference type="SUPFAM" id="SSF53822">
    <property type="entry name" value="Periplasmic binding protein-like I"/>
    <property type="match status" value="1"/>
</dbReference>
<accession>A0A9X7J2T0</accession>
<keyword evidence="7" id="KW-1185">Reference proteome</keyword>
<dbReference type="Pfam" id="PF13407">
    <property type="entry name" value="Peripla_BP_4"/>
    <property type="match status" value="1"/>
</dbReference>
<feature type="domain" description="Periplasmic binding protein" evidence="5">
    <location>
        <begin position="62"/>
        <end position="315"/>
    </location>
</feature>
<dbReference type="Proteomes" id="UP000239430">
    <property type="component" value="Unassembled WGS sequence"/>
</dbReference>
<evidence type="ECO:0000313" key="6">
    <source>
        <dbReference type="EMBL" id="PRR72599.1"/>
    </source>
</evidence>
<dbReference type="Gene3D" id="3.40.50.2300">
    <property type="match status" value="2"/>
</dbReference>